<sequence length="410" mass="45722">MPQDASPTATDPSLPFGERRAAADGIYELMLRHRIAMEEDGLSQIEPSADLKLRRTFYDNEAFVNNRNEEARLQLIGEFSQGTNVHPTGNHVLVTTSTYPHFIPEQMQRVAIGDKDKVKWNWTLRCPTNAPPDLEEMWHNQVTTLFNAIQSQDLVSANTIWVSRSVADELSDLIHMSSEHIYKSPSRGHDIPSQKMVKKHSFSAKRELSGGDKSTRASKKPISAESSTPTLSSDDSQATVSVTHLAPGALLPPSLLPGYGGHAFDHSPSTKLVMKDIRDPDNNLIPPSDWWKWIVEGNLVYATVDMYLYNINGRKSYVLTMKTMQILDKSDVTPVMPDPRPIEPTLVVDTDAAPLSPEKSTSQSSPGKINFSKLLTSPSRGKKREAPEEIEDGLPPTKHVAHCRNQRRWA</sequence>
<evidence type="ECO:0000313" key="2">
    <source>
        <dbReference type="EMBL" id="THV01671.1"/>
    </source>
</evidence>
<keyword evidence="3" id="KW-1185">Reference proteome</keyword>
<feature type="compositionally biased region" description="Basic and acidic residues" evidence="1">
    <location>
        <begin position="182"/>
        <end position="192"/>
    </location>
</feature>
<dbReference type="OrthoDB" id="3060725at2759"/>
<accession>A0A4S8MGN7</accession>
<dbReference type="EMBL" id="ML179086">
    <property type="protein sequence ID" value="THV01671.1"/>
    <property type="molecule type" value="Genomic_DNA"/>
</dbReference>
<feature type="compositionally biased region" description="Basic residues" evidence="1">
    <location>
        <begin position="399"/>
        <end position="410"/>
    </location>
</feature>
<name>A0A4S8MGN7_DENBC</name>
<feature type="compositionally biased region" description="Basic and acidic residues" evidence="1">
    <location>
        <begin position="204"/>
        <end position="215"/>
    </location>
</feature>
<feature type="region of interest" description="Disordered" evidence="1">
    <location>
        <begin position="182"/>
        <end position="238"/>
    </location>
</feature>
<dbReference type="Proteomes" id="UP000297245">
    <property type="component" value="Unassembled WGS sequence"/>
</dbReference>
<organism evidence="2 3">
    <name type="scientific">Dendrothele bispora (strain CBS 962.96)</name>
    <dbReference type="NCBI Taxonomy" id="1314807"/>
    <lineage>
        <taxon>Eukaryota</taxon>
        <taxon>Fungi</taxon>
        <taxon>Dikarya</taxon>
        <taxon>Basidiomycota</taxon>
        <taxon>Agaricomycotina</taxon>
        <taxon>Agaricomycetes</taxon>
        <taxon>Agaricomycetidae</taxon>
        <taxon>Agaricales</taxon>
        <taxon>Agaricales incertae sedis</taxon>
        <taxon>Dendrothele</taxon>
    </lineage>
</organism>
<dbReference type="AlphaFoldDB" id="A0A4S8MGN7"/>
<evidence type="ECO:0000313" key="3">
    <source>
        <dbReference type="Proteomes" id="UP000297245"/>
    </source>
</evidence>
<proteinExistence type="predicted"/>
<protein>
    <submittedName>
        <fullName evidence="2">Uncharacterized protein</fullName>
    </submittedName>
</protein>
<gene>
    <name evidence="2" type="ORF">K435DRAFT_853531</name>
</gene>
<evidence type="ECO:0000256" key="1">
    <source>
        <dbReference type="SAM" id="MobiDB-lite"/>
    </source>
</evidence>
<feature type="compositionally biased region" description="Polar residues" evidence="1">
    <location>
        <begin position="358"/>
        <end position="379"/>
    </location>
</feature>
<feature type="region of interest" description="Disordered" evidence="1">
    <location>
        <begin position="353"/>
        <end position="410"/>
    </location>
</feature>
<feature type="compositionally biased region" description="Polar residues" evidence="1">
    <location>
        <begin position="224"/>
        <end position="238"/>
    </location>
</feature>
<reference evidence="2 3" key="1">
    <citation type="journal article" date="2019" name="Nat. Ecol. Evol.">
        <title>Megaphylogeny resolves global patterns of mushroom evolution.</title>
        <authorList>
            <person name="Varga T."/>
            <person name="Krizsan K."/>
            <person name="Foldi C."/>
            <person name="Dima B."/>
            <person name="Sanchez-Garcia M."/>
            <person name="Sanchez-Ramirez S."/>
            <person name="Szollosi G.J."/>
            <person name="Szarkandi J.G."/>
            <person name="Papp V."/>
            <person name="Albert L."/>
            <person name="Andreopoulos W."/>
            <person name="Angelini C."/>
            <person name="Antonin V."/>
            <person name="Barry K.W."/>
            <person name="Bougher N.L."/>
            <person name="Buchanan P."/>
            <person name="Buyck B."/>
            <person name="Bense V."/>
            <person name="Catcheside P."/>
            <person name="Chovatia M."/>
            <person name="Cooper J."/>
            <person name="Damon W."/>
            <person name="Desjardin D."/>
            <person name="Finy P."/>
            <person name="Geml J."/>
            <person name="Haridas S."/>
            <person name="Hughes K."/>
            <person name="Justo A."/>
            <person name="Karasinski D."/>
            <person name="Kautmanova I."/>
            <person name="Kiss B."/>
            <person name="Kocsube S."/>
            <person name="Kotiranta H."/>
            <person name="LaButti K.M."/>
            <person name="Lechner B.E."/>
            <person name="Liimatainen K."/>
            <person name="Lipzen A."/>
            <person name="Lukacs Z."/>
            <person name="Mihaltcheva S."/>
            <person name="Morgado L.N."/>
            <person name="Niskanen T."/>
            <person name="Noordeloos M.E."/>
            <person name="Ohm R.A."/>
            <person name="Ortiz-Santana B."/>
            <person name="Ovrebo C."/>
            <person name="Racz N."/>
            <person name="Riley R."/>
            <person name="Savchenko A."/>
            <person name="Shiryaev A."/>
            <person name="Soop K."/>
            <person name="Spirin V."/>
            <person name="Szebenyi C."/>
            <person name="Tomsovsky M."/>
            <person name="Tulloss R.E."/>
            <person name="Uehling J."/>
            <person name="Grigoriev I.V."/>
            <person name="Vagvolgyi C."/>
            <person name="Papp T."/>
            <person name="Martin F.M."/>
            <person name="Miettinen O."/>
            <person name="Hibbett D.S."/>
            <person name="Nagy L.G."/>
        </authorList>
    </citation>
    <scope>NUCLEOTIDE SEQUENCE [LARGE SCALE GENOMIC DNA]</scope>
    <source>
        <strain evidence="2 3">CBS 962.96</strain>
    </source>
</reference>